<feature type="chain" id="PRO_5013312199" evidence="2">
    <location>
        <begin position="17"/>
        <end position="572"/>
    </location>
</feature>
<keyword evidence="1" id="KW-1133">Transmembrane helix</keyword>
<evidence type="ECO:0000313" key="3">
    <source>
        <dbReference type="EMBL" id="OHS98814.1"/>
    </source>
</evidence>
<accession>A0A1J4JI52</accession>
<protein>
    <submittedName>
        <fullName evidence="3">Uncharacterized protein</fullName>
    </submittedName>
</protein>
<feature type="signal peptide" evidence="2">
    <location>
        <begin position="1"/>
        <end position="16"/>
    </location>
</feature>
<feature type="transmembrane region" description="Helical" evidence="1">
    <location>
        <begin position="542"/>
        <end position="565"/>
    </location>
</feature>
<dbReference type="Gene3D" id="1.25.40.10">
    <property type="entry name" value="Tetratricopeptide repeat domain"/>
    <property type="match status" value="2"/>
</dbReference>
<keyword evidence="1" id="KW-0472">Membrane</keyword>
<proteinExistence type="predicted"/>
<dbReference type="EMBL" id="MLAK01001037">
    <property type="protein sequence ID" value="OHS98814.1"/>
    <property type="molecule type" value="Genomic_DNA"/>
</dbReference>
<dbReference type="VEuPathDB" id="TrichDB:TRFO_01875"/>
<dbReference type="SUPFAM" id="SSF81901">
    <property type="entry name" value="HCP-like"/>
    <property type="match status" value="2"/>
</dbReference>
<gene>
    <name evidence="3" type="ORF">TRFO_01875</name>
</gene>
<keyword evidence="4" id="KW-1185">Reference proteome</keyword>
<dbReference type="RefSeq" id="XP_068351951.1">
    <property type="nucleotide sequence ID" value="XM_068490364.1"/>
</dbReference>
<dbReference type="Proteomes" id="UP000179807">
    <property type="component" value="Unassembled WGS sequence"/>
</dbReference>
<dbReference type="AlphaFoldDB" id="A0A1J4JI52"/>
<evidence type="ECO:0000256" key="1">
    <source>
        <dbReference type="SAM" id="Phobius"/>
    </source>
</evidence>
<organism evidence="3 4">
    <name type="scientific">Tritrichomonas foetus</name>
    <dbReference type="NCBI Taxonomy" id="1144522"/>
    <lineage>
        <taxon>Eukaryota</taxon>
        <taxon>Metamonada</taxon>
        <taxon>Parabasalia</taxon>
        <taxon>Tritrichomonadida</taxon>
        <taxon>Tritrichomonadidae</taxon>
        <taxon>Tritrichomonas</taxon>
    </lineage>
</organism>
<keyword evidence="1" id="KW-0812">Transmembrane</keyword>
<sequence length="572" mass="65684">MCFLIFFFCNIWFSDSPWKDSLKRNDKNYLIVPPILEIVHPFDNETSVIDDLLSFNKNMNFTTTKYLKRLNKQKNPDKYIHKLKSRCLSQNISQACLILGRIYEFGSYNQTENLSLAYSYFLRVNELNDSSANSELSFFHRHIYKNVPKSIVEADFSSNNVESILTSSFQYETGFLRPKSCPTATKSLLAISKHLIDMYMIQPLILDYILDEDVSTKDENFTIFFKRYVKALKILSLPYPSQKHVKKAKYILKTLYKQGFNRSVYPLSLIYMNSKLNNKTRNKIFTMLDPKTIKNDPAATLLASDIFLSSTNGVFRSNHVLLDLKYLSGWYPPAMKKLGDFTYLGYYGIPRSATNSYTLFSKSAIAGYCPSMLSAASQLLGGDGVTEDCSEALKMLRDLIEICPLTEIYNKYVEKGSKVALLKMIEMRLTPSFWIDGINEKGLFSSVTDEMFKIEDIIPKITGNEALKRLCAAKNGDVSSIFWIVLKSDYHDARQWMKRLNQMHLDIPFASKVLEIVVNVKGVGKYLKGEVLNEEKDQIKCLIYSIFHNTIIIVLAMLLIFLLIIRLDMALP</sequence>
<dbReference type="InterPro" id="IPR006597">
    <property type="entry name" value="Sel1-like"/>
</dbReference>
<dbReference type="GeneID" id="94825068"/>
<keyword evidence="2" id="KW-0732">Signal</keyword>
<reference evidence="3" key="1">
    <citation type="submission" date="2016-10" db="EMBL/GenBank/DDBJ databases">
        <authorList>
            <person name="Benchimol M."/>
            <person name="Almeida L.G."/>
            <person name="Vasconcelos A.T."/>
            <person name="Perreira-Neves A."/>
            <person name="Rosa I.A."/>
            <person name="Tasca T."/>
            <person name="Bogo M.R."/>
            <person name="de Souza W."/>
        </authorList>
    </citation>
    <scope>NUCLEOTIDE SEQUENCE [LARGE SCALE GENOMIC DNA]</scope>
    <source>
        <strain evidence="3">K</strain>
    </source>
</reference>
<evidence type="ECO:0000256" key="2">
    <source>
        <dbReference type="SAM" id="SignalP"/>
    </source>
</evidence>
<dbReference type="InterPro" id="IPR011990">
    <property type="entry name" value="TPR-like_helical_dom_sf"/>
</dbReference>
<name>A0A1J4JI52_9EUKA</name>
<comment type="caution">
    <text evidence="3">The sequence shown here is derived from an EMBL/GenBank/DDBJ whole genome shotgun (WGS) entry which is preliminary data.</text>
</comment>
<dbReference type="SMART" id="SM00671">
    <property type="entry name" value="SEL1"/>
    <property type="match status" value="2"/>
</dbReference>
<dbReference type="OrthoDB" id="272077at2759"/>
<evidence type="ECO:0000313" key="4">
    <source>
        <dbReference type="Proteomes" id="UP000179807"/>
    </source>
</evidence>